<feature type="domain" description="Riboflavin kinase" evidence="8">
    <location>
        <begin position="6"/>
        <end position="128"/>
    </location>
</feature>
<evidence type="ECO:0000256" key="3">
    <source>
        <dbReference type="ARBA" id="ARBA00022643"/>
    </source>
</evidence>
<reference evidence="9 10" key="1">
    <citation type="submission" date="2021-06" db="EMBL/GenBank/DDBJ databases">
        <title>Genome-based taxonomic framework of Microbacterium strains isolated from marine environment, the description of four new species and reclassification of four preexisting species.</title>
        <authorList>
            <person name="Lee S.D."/>
            <person name="Kim S.-M."/>
            <person name="Byeon Y.-S."/>
            <person name="Yang H.L."/>
            <person name="Kim I.S."/>
        </authorList>
    </citation>
    <scope>NUCLEOTIDE SEQUENCE [LARGE SCALE GENOMIC DNA]</scope>
    <source>
        <strain evidence="9 10">KSW4-10</strain>
    </source>
</reference>
<dbReference type="PANTHER" id="PTHR22749">
    <property type="entry name" value="RIBOFLAVIN KINASE/FMN ADENYLYLTRANSFERASE"/>
    <property type="match status" value="1"/>
</dbReference>
<evidence type="ECO:0000256" key="7">
    <source>
        <dbReference type="ARBA" id="ARBA00047880"/>
    </source>
</evidence>
<keyword evidence="5" id="KW-0547">Nucleotide-binding</keyword>
<protein>
    <recommendedName>
        <fullName evidence="1">riboflavin kinase</fullName>
        <ecNumber evidence="1">2.7.1.26</ecNumber>
    </recommendedName>
</protein>
<dbReference type="InterPro" id="IPR015865">
    <property type="entry name" value="Riboflavin_kinase_bac/euk"/>
</dbReference>
<keyword evidence="4" id="KW-0808">Transferase</keyword>
<name>A0ABY4IWA3_9MICO</name>
<keyword evidence="3" id="KW-0288">FMN</keyword>
<organism evidence="9 10">
    <name type="scientific">Microbacterium aurugineum</name>
    <dbReference type="NCBI Taxonomy" id="2851642"/>
    <lineage>
        <taxon>Bacteria</taxon>
        <taxon>Bacillati</taxon>
        <taxon>Actinomycetota</taxon>
        <taxon>Actinomycetes</taxon>
        <taxon>Micrococcales</taxon>
        <taxon>Microbacteriaceae</taxon>
        <taxon>Microbacterium</taxon>
    </lineage>
</organism>
<comment type="catalytic activity">
    <reaction evidence="7">
        <text>riboflavin + ATP = FMN + ADP + H(+)</text>
        <dbReference type="Rhea" id="RHEA:14357"/>
        <dbReference type="ChEBI" id="CHEBI:15378"/>
        <dbReference type="ChEBI" id="CHEBI:30616"/>
        <dbReference type="ChEBI" id="CHEBI:57986"/>
        <dbReference type="ChEBI" id="CHEBI:58210"/>
        <dbReference type="ChEBI" id="CHEBI:456216"/>
        <dbReference type="EC" id="2.7.1.26"/>
    </reaction>
</comment>
<keyword evidence="6" id="KW-0067">ATP-binding</keyword>
<proteinExistence type="predicted"/>
<dbReference type="SUPFAM" id="SSF82114">
    <property type="entry name" value="Riboflavin kinase-like"/>
    <property type="match status" value="1"/>
</dbReference>
<evidence type="ECO:0000256" key="4">
    <source>
        <dbReference type="ARBA" id="ARBA00022679"/>
    </source>
</evidence>
<dbReference type="Proteomes" id="UP000830631">
    <property type="component" value="Chromosome"/>
</dbReference>
<gene>
    <name evidence="9" type="ORF">KV397_03800</name>
</gene>
<evidence type="ECO:0000259" key="8">
    <source>
        <dbReference type="SMART" id="SM00904"/>
    </source>
</evidence>
<dbReference type="InterPro" id="IPR023465">
    <property type="entry name" value="Riboflavin_kinase_dom_sf"/>
</dbReference>
<dbReference type="RefSeq" id="WP_131494310.1">
    <property type="nucleotide sequence ID" value="NZ_CP078078.1"/>
</dbReference>
<dbReference type="PANTHER" id="PTHR22749:SF6">
    <property type="entry name" value="RIBOFLAVIN KINASE"/>
    <property type="match status" value="1"/>
</dbReference>
<evidence type="ECO:0000256" key="5">
    <source>
        <dbReference type="ARBA" id="ARBA00022741"/>
    </source>
</evidence>
<dbReference type="Gene3D" id="2.40.30.30">
    <property type="entry name" value="Riboflavin kinase-like"/>
    <property type="match status" value="1"/>
</dbReference>
<evidence type="ECO:0000256" key="1">
    <source>
        <dbReference type="ARBA" id="ARBA00012105"/>
    </source>
</evidence>
<dbReference type="Pfam" id="PF01687">
    <property type="entry name" value="Flavokinase"/>
    <property type="match status" value="1"/>
</dbReference>
<dbReference type="InterPro" id="IPR023468">
    <property type="entry name" value="Riboflavin_kinase"/>
</dbReference>
<keyword evidence="2" id="KW-0285">Flavoprotein</keyword>
<evidence type="ECO:0000313" key="10">
    <source>
        <dbReference type="Proteomes" id="UP000830631"/>
    </source>
</evidence>
<sequence>MSAQPLGAIAGLVVPGDGRGRELGFPTANLELADDSLPDDGIYAAWVRIDGAAHPWAASVSVGANPTFDGDRERRVEVHLHDADIDLYGRRLDVTLIALLRPMLRFDRVDDLIAQTAEDVVRCRSVLGAPPIGPG</sequence>
<evidence type="ECO:0000256" key="2">
    <source>
        <dbReference type="ARBA" id="ARBA00022630"/>
    </source>
</evidence>
<evidence type="ECO:0000256" key="6">
    <source>
        <dbReference type="ARBA" id="ARBA00022840"/>
    </source>
</evidence>
<keyword evidence="10" id="KW-1185">Reference proteome</keyword>
<dbReference type="GO" id="GO:0016301">
    <property type="term" value="F:kinase activity"/>
    <property type="evidence" value="ECO:0007669"/>
    <property type="project" value="UniProtKB-KW"/>
</dbReference>
<keyword evidence="9" id="KW-0418">Kinase</keyword>
<dbReference type="EMBL" id="CP078078">
    <property type="protein sequence ID" value="UPL16949.1"/>
    <property type="molecule type" value="Genomic_DNA"/>
</dbReference>
<dbReference type="EC" id="2.7.1.26" evidence="1"/>
<evidence type="ECO:0000313" key="9">
    <source>
        <dbReference type="EMBL" id="UPL16949.1"/>
    </source>
</evidence>
<accession>A0ABY4IWA3</accession>
<dbReference type="SMART" id="SM00904">
    <property type="entry name" value="Flavokinase"/>
    <property type="match status" value="1"/>
</dbReference>